<gene>
    <name evidence="1" type="ordered locus">Pcar_1357</name>
</gene>
<dbReference type="PANTHER" id="PTHR12521:SF0">
    <property type="entry name" value="ADP-RIBOSE GLYCOHYDROLASE OARD1"/>
    <property type="match status" value="1"/>
</dbReference>
<dbReference type="RefSeq" id="WP_011341081.1">
    <property type="nucleotide sequence ID" value="NC_007498.2"/>
</dbReference>
<dbReference type="STRING" id="338963.Pcar_1357"/>
<dbReference type="EMBL" id="CP000142">
    <property type="protein sequence ID" value="ABA88605.1"/>
    <property type="molecule type" value="Genomic_DNA"/>
</dbReference>
<name>Q3A4V2_SYNC1</name>
<dbReference type="OrthoDB" id="9780211at2"/>
<dbReference type="PANTHER" id="PTHR12521">
    <property type="entry name" value="PROTEIN C6ORF130"/>
    <property type="match status" value="1"/>
</dbReference>
<sequence>MTEIFGDLWSWHGRAIIAITTGGQVSSKGHCSMPRGCARQTKERYPEISAVLGEMIRSHGNQVFDLGHGIVSFPVENSPFEVPDLRLIERSCVQLKDLTDRNAWPLVILPRPGCGGGGLSWKEVRPVLEKHLDDRFRIITLPECR</sequence>
<dbReference type="KEGG" id="pca:Pcar_1357"/>
<dbReference type="AlphaFoldDB" id="Q3A4V2"/>
<organism evidence="1 2">
    <name type="scientific">Syntrophotalea carbinolica (strain DSM 2380 / NBRC 103641 / GraBd1)</name>
    <name type="common">Pelobacter carbinolicus</name>
    <dbReference type="NCBI Taxonomy" id="338963"/>
    <lineage>
        <taxon>Bacteria</taxon>
        <taxon>Pseudomonadati</taxon>
        <taxon>Thermodesulfobacteriota</taxon>
        <taxon>Desulfuromonadia</taxon>
        <taxon>Desulfuromonadales</taxon>
        <taxon>Syntrophotaleaceae</taxon>
        <taxon>Syntrophotalea</taxon>
    </lineage>
</organism>
<reference evidence="1 2" key="2">
    <citation type="journal article" date="2012" name="BMC Genomics">
        <title>The genome of Pelobacter carbinolicus reveals surprising metabolic capabilities and physiological features.</title>
        <authorList>
            <person name="Aklujkar M."/>
            <person name="Haveman S.A."/>
            <person name="Didonato R.Jr."/>
            <person name="Chertkov O."/>
            <person name="Han C.S."/>
            <person name="Land M.L."/>
            <person name="Brown P."/>
            <person name="Lovley D.R."/>
        </authorList>
    </citation>
    <scope>NUCLEOTIDE SEQUENCE [LARGE SCALE GENOMIC DNA]</scope>
    <source>
        <strain evidence="2">DSM 2380 / NBRC 103641 / GraBd1</strain>
    </source>
</reference>
<protein>
    <submittedName>
        <fullName evidence="1">ADP-ribose-binding protein</fullName>
    </submittedName>
</protein>
<dbReference type="SUPFAM" id="SSF52949">
    <property type="entry name" value="Macro domain-like"/>
    <property type="match status" value="1"/>
</dbReference>
<dbReference type="eggNOG" id="ENOG5032TUD">
    <property type="taxonomic scope" value="Bacteria"/>
</dbReference>
<accession>Q3A4V2</accession>
<evidence type="ECO:0000313" key="1">
    <source>
        <dbReference type="EMBL" id="ABA88605.1"/>
    </source>
</evidence>
<dbReference type="GO" id="GO:0140291">
    <property type="term" value="P:peptidyl-glutamate ADP-deribosylation"/>
    <property type="evidence" value="ECO:0007669"/>
    <property type="project" value="TreeGrafter"/>
</dbReference>
<dbReference type="HOGENOM" id="CLU_1840577_0_0_7"/>
<reference evidence="2" key="1">
    <citation type="submission" date="2005-10" db="EMBL/GenBank/DDBJ databases">
        <title>Complete sequence of Pelobacter carbinolicus DSM 2380.</title>
        <authorList>
            <person name="Copeland A."/>
            <person name="Lucas S."/>
            <person name="Lapidus A."/>
            <person name="Barry K."/>
            <person name="Detter J.C."/>
            <person name="Glavina T."/>
            <person name="Hammon N."/>
            <person name="Israni S."/>
            <person name="Pitluck S."/>
            <person name="Chertkov O."/>
            <person name="Schmutz J."/>
            <person name="Larimer F."/>
            <person name="Land M."/>
            <person name="Kyrpides N."/>
            <person name="Ivanova N."/>
            <person name="Richardson P."/>
        </authorList>
    </citation>
    <scope>NUCLEOTIDE SEQUENCE [LARGE SCALE GENOMIC DNA]</scope>
    <source>
        <strain evidence="2">DSM 2380 / NBRC 103641 / GraBd1</strain>
    </source>
</reference>
<dbReference type="InterPro" id="IPR050892">
    <property type="entry name" value="ADP-ribose_metab_enzymes"/>
</dbReference>
<dbReference type="InterPro" id="IPR043472">
    <property type="entry name" value="Macro_dom-like"/>
</dbReference>
<evidence type="ECO:0000313" key="2">
    <source>
        <dbReference type="Proteomes" id="UP000002534"/>
    </source>
</evidence>
<dbReference type="CDD" id="cd02901">
    <property type="entry name" value="Macro_Poa1p-like"/>
    <property type="match status" value="1"/>
</dbReference>
<keyword evidence="2" id="KW-1185">Reference proteome</keyword>
<proteinExistence type="predicted"/>
<dbReference type="Proteomes" id="UP000002534">
    <property type="component" value="Chromosome"/>
</dbReference>
<dbReference type="Gene3D" id="3.40.220.10">
    <property type="entry name" value="Leucine Aminopeptidase, subunit E, domain 1"/>
    <property type="match status" value="1"/>
</dbReference>